<sequence>MSVLAIGANDVSEETLAFRNHLASKDTQIASHENQIFKQNVELGELKKTLDDVLHKLSTETTRSLKLEKDLSKLREDLKTEQLNAHNNALAVENARKEIREKELENRELVAHLDTFSHQSNGDSTRITQLEKEKAALAARVRELDASLRAAHSTPPPPIPEHRRSSSINNVRIGTLEMELEDARGQVMAKDLEIRSQAEKWRADAMRLEHEKASIERELKARISELESELED</sequence>
<dbReference type="EMBL" id="KN880435">
    <property type="protein sequence ID" value="KIY73595.1"/>
    <property type="molecule type" value="Genomic_DNA"/>
</dbReference>
<dbReference type="STRING" id="1314674.A0A0D7BTL2"/>
<keyword evidence="4" id="KW-1185">Reference proteome</keyword>
<gene>
    <name evidence="3" type="ORF">CYLTODRAFT_333067</name>
</gene>
<dbReference type="OrthoDB" id="10255344at2759"/>
<reference evidence="3 4" key="1">
    <citation type="journal article" date="2015" name="Fungal Genet. Biol.">
        <title>Evolution of novel wood decay mechanisms in Agaricales revealed by the genome sequences of Fistulina hepatica and Cylindrobasidium torrendii.</title>
        <authorList>
            <person name="Floudas D."/>
            <person name="Held B.W."/>
            <person name="Riley R."/>
            <person name="Nagy L.G."/>
            <person name="Koehler G."/>
            <person name="Ransdell A.S."/>
            <person name="Younus H."/>
            <person name="Chow J."/>
            <person name="Chiniquy J."/>
            <person name="Lipzen A."/>
            <person name="Tritt A."/>
            <person name="Sun H."/>
            <person name="Haridas S."/>
            <person name="LaButti K."/>
            <person name="Ohm R.A."/>
            <person name="Kues U."/>
            <person name="Blanchette R.A."/>
            <person name="Grigoriev I.V."/>
            <person name="Minto R.E."/>
            <person name="Hibbett D.S."/>
        </authorList>
    </citation>
    <scope>NUCLEOTIDE SEQUENCE [LARGE SCALE GENOMIC DNA]</scope>
    <source>
        <strain evidence="3 4">FP15055 ss-10</strain>
    </source>
</reference>
<organism evidence="3 4">
    <name type="scientific">Cylindrobasidium torrendii FP15055 ss-10</name>
    <dbReference type="NCBI Taxonomy" id="1314674"/>
    <lineage>
        <taxon>Eukaryota</taxon>
        <taxon>Fungi</taxon>
        <taxon>Dikarya</taxon>
        <taxon>Basidiomycota</taxon>
        <taxon>Agaricomycotina</taxon>
        <taxon>Agaricomycetes</taxon>
        <taxon>Agaricomycetidae</taxon>
        <taxon>Agaricales</taxon>
        <taxon>Marasmiineae</taxon>
        <taxon>Physalacriaceae</taxon>
        <taxon>Cylindrobasidium</taxon>
    </lineage>
</organism>
<feature type="non-terminal residue" evidence="3">
    <location>
        <position position="232"/>
    </location>
</feature>
<dbReference type="AlphaFoldDB" id="A0A0D7BTL2"/>
<feature type="region of interest" description="Disordered" evidence="2">
    <location>
        <begin position="148"/>
        <end position="170"/>
    </location>
</feature>
<protein>
    <submittedName>
        <fullName evidence="3">Uncharacterized protein</fullName>
    </submittedName>
</protein>
<accession>A0A0D7BTL2</accession>
<name>A0A0D7BTL2_9AGAR</name>
<evidence type="ECO:0000256" key="1">
    <source>
        <dbReference type="SAM" id="Coils"/>
    </source>
</evidence>
<evidence type="ECO:0000313" key="3">
    <source>
        <dbReference type="EMBL" id="KIY73595.1"/>
    </source>
</evidence>
<dbReference type="Proteomes" id="UP000054007">
    <property type="component" value="Unassembled WGS sequence"/>
</dbReference>
<evidence type="ECO:0000256" key="2">
    <source>
        <dbReference type="SAM" id="MobiDB-lite"/>
    </source>
</evidence>
<keyword evidence="1" id="KW-0175">Coiled coil</keyword>
<proteinExistence type="predicted"/>
<feature type="coiled-coil region" evidence="1">
    <location>
        <begin position="198"/>
        <end position="225"/>
    </location>
</feature>
<evidence type="ECO:0000313" key="4">
    <source>
        <dbReference type="Proteomes" id="UP000054007"/>
    </source>
</evidence>
<feature type="coiled-coil region" evidence="1">
    <location>
        <begin position="64"/>
        <end position="147"/>
    </location>
</feature>